<reference evidence="1 2" key="1">
    <citation type="submission" date="2019-11" db="EMBL/GenBank/DDBJ databases">
        <title>Using colonization assays and comparative genomics to discover symbiosis behaviors and factors in Vibrio fischeri.</title>
        <authorList>
            <person name="Bongrand C."/>
            <person name="Moriano-Gutierrez S."/>
            <person name="Arevalo P."/>
            <person name="Mcfall-Ngai M."/>
            <person name="Visick K."/>
            <person name="Polz M.F."/>
            <person name="Ruby E.G."/>
        </authorList>
    </citation>
    <scope>NUCLEOTIDE SEQUENCE [LARGE SCALE GENOMIC DNA]</scope>
    <source>
        <strain evidence="2">emors.4.1</strain>
    </source>
</reference>
<dbReference type="EMBL" id="WOBN01000064">
    <property type="protein sequence ID" value="MUK51520.1"/>
    <property type="molecule type" value="Genomic_DNA"/>
</dbReference>
<dbReference type="Proteomes" id="UP000448038">
    <property type="component" value="Unassembled WGS sequence"/>
</dbReference>
<comment type="caution">
    <text evidence="1">The sequence shown here is derived from an EMBL/GenBank/DDBJ whole genome shotgun (WGS) entry which is preliminary data.</text>
</comment>
<dbReference type="AlphaFoldDB" id="A0A844P860"/>
<gene>
    <name evidence="1" type="ORF">GNP88_20755</name>
</gene>
<proteinExistence type="predicted"/>
<protein>
    <recommendedName>
        <fullName evidence="3">Restriction endonuclease</fullName>
    </recommendedName>
</protein>
<dbReference type="RefSeq" id="WP_367190926.1">
    <property type="nucleotide sequence ID" value="NZ_WOBN01000064.1"/>
</dbReference>
<organism evidence="1 2">
    <name type="scientific">Aliivibrio fischeri</name>
    <name type="common">Vibrio fischeri</name>
    <dbReference type="NCBI Taxonomy" id="668"/>
    <lineage>
        <taxon>Bacteria</taxon>
        <taxon>Pseudomonadati</taxon>
        <taxon>Pseudomonadota</taxon>
        <taxon>Gammaproteobacteria</taxon>
        <taxon>Vibrionales</taxon>
        <taxon>Vibrionaceae</taxon>
        <taxon>Aliivibrio</taxon>
    </lineage>
</organism>
<evidence type="ECO:0008006" key="3">
    <source>
        <dbReference type="Google" id="ProtNLM"/>
    </source>
</evidence>
<sequence>MIKRTPEQDLIDGFVNCLKRAKNPLFRASQVINSSCKSKKYADIEYISENGTKWAIEAKSHDSSDRHNTVHKLFGELLKETGRENRDGFLFGLLIPIESLNFYSRLLQSINRDKFVGFGNLVPISAVFLYGNSSVKQLTWESLYDAYKP</sequence>
<evidence type="ECO:0000313" key="1">
    <source>
        <dbReference type="EMBL" id="MUK51520.1"/>
    </source>
</evidence>
<name>A0A844P860_ALIFS</name>
<evidence type="ECO:0000313" key="2">
    <source>
        <dbReference type="Proteomes" id="UP000448038"/>
    </source>
</evidence>
<accession>A0A844P860</accession>